<comment type="caution">
    <text evidence="2">The sequence shown here is derived from an EMBL/GenBank/DDBJ whole genome shotgun (WGS) entry which is preliminary data.</text>
</comment>
<evidence type="ECO:0000313" key="2">
    <source>
        <dbReference type="EMBL" id="PQQ08855.1"/>
    </source>
</evidence>
<keyword evidence="3" id="KW-1185">Reference proteome</keyword>
<dbReference type="AlphaFoldDB" id="A0A314YJS4"/>
<dbReference type="PROSITE" id="PS51257">
    <property type="entry name" value="PROKAR_LIPOPROTEIN"/>
    <property type="match status" value="1"/>
</dbReference>
<organism evidence="2 3">
    <name type="scientific">Prunus yedoensis var. nudiflora</name>
    <dbReference type="NCBI Taxonomy" id="2094558"/>
    <lineage>
        <taxon>Eukaryota</taxon>
        <taxon>Viridiplantae</taxon>
        <taxon>Streptophyta</taxon>
        <taxon>Embryophyta</taxon>
        <taxon>Tracheophyta</taxon>
        <taxon>Spermatophyta</taxon>
        <taxon>Magnoliopsida</taxon>
        <taxon>eudicotyledons</taxon>
        <taxon>Gunneridae</taxon>
        <taxon>Pentapetalae</taxon>
        <taxon>rosids</taxon>
        <taxon>fabids</taxon>
        <taxon>Rosales</taxon>
        <taxon>Rosaceae</taxon>
        <taxon>Amygdaloideae</taxon>
        <taxon>Amygdaleae</taxon>
        <taxon>Prunus</taxon>
    </lineage>
</organism>
<dbReference type="OrthoDB" id="10583023at2759"/>
<feature type="region of interest" description="Disordered" evidence="1">
    <location>
        <begin position="87"/>
        <end position="116"/>
    </location>
</feature>
<evidence type="ECO:0000256" key="1">
    <source>
        <dbReference type="SAM" id="MobiDB-lite"/>
    </source>
</evidence>
<accession>A0A314YJS4</accession>
<dbReference type="Proteomes" id="UP000250321">
    <property type="component" value="Unassembled WGS sequence"/>
</dbReference>
<gene>
    <name evidence="2" type="ORF">Pyn_03050</name>
</gene>
<name>A0A314YJS4_PRUYE</name>
<evidence type="ECO:0000313" key="3">
    <source>
        <dbReference type="Proteomes" id="UP000250321"/>
    </source>
</evidence>
<dbReference type="EMBL" id="PJQY01000663">
    <property type="protein sequence ID" value="PQQ08855.1"/>
    <property type="molecule type" value="Genomic_DNA"/>
</dbReference>
<protein>
    <submittedName>
        <fullName evidence="2">Uncharacterized protein</fullName>
    </submittedName>
</protein>
<proteinExistence type="predicted"/>
<sequence>MISQRKPQSQTFKRKLRRFWLPMPNHQCLTWASACHANGLQELDPELGVSGTTQQSYNPEHWNKSTYRHGSLPERWDIMAQFLLQGPAQRSGSRQDLHIWASQAQEPKFPQPAKVS</sequence>
<reference evidence="2 3" key="1">
    <citation type="submission" date="2018-02" db="EMBL/GenBank/DDBJ databases">
        <title>Draft genome of wild Prunus yedoensis var. nudiflora.</title>
        <authorList>
            <person name="Baek S."/>
            <person name="Kim J.-H."/>
            <person name="Choi K."/>
            <person name="Kim G.-B."/>
            <person name="Cho A."/>
            <person name="Jang H."/>
            <person name="Shin C.-H."/>
            <person name="Yu H.-J."/>
            <person name="Mun J.-H."/>
        </authorList>
    </citation>
    <scope>NUCLEOTIDE SEQUENCE [LARGE SCALE GENOMIC DNA]</scope>
    <source>
        <strain evidence="3">cv. Jeju island</strain>
        <tissue evidence="2">Leaf</tissue>
    </source>
</reference>